<protein>
    <submittedName>
        <fullName evidence="1">Uncharacterized protein</fullName>
    </submittedName>
</protein>
<reference evidence="1" key="1">
    <citation type="submission" date="2020-03" db="EMBL/GenBank/DDBJ databases">
        <title>Draft sequencing of Paenibacilllus sp. S3N08.</title>
        <authorList>
            <person name="Kim D.-U."/>
        </authorList>
    </citation>
    <scope>NUCLEOTIDE SEQUENCE</scope>
    <source>
        <strain evidence="1">S3N08</strain>
    </source>
</reference>
<organism evidence="1 2">
    <name type="scientific">Paenibacillus agricola</name>
    <dbReference type="NCBI Taxonomy" id="2716264"/>
    <lineage>
        <taxon>Bacteria</taxon>
        <taxon>Bacillati</taxon>
        <taxon>Bacillota</taxon>
        <taxon>Bacilli</taxon>
        <taxon>Bacillales</taxon>
        <taxon>Paenibacillaceae</taxon>
        <taxon>Paenibacillus</taxon>
    </lineage>
</organism>
<gene>
    <name evidence="1" type="ORF">G9U52_26415</name>
</gene>
<evidence type="ECO:0000313" key="2">
    <source>
        <dbReference type="Proteomes" id="UP001165962"/>
    </source>
</evidence>
<keyword evidence="2" id="KW-1185">Reference proteome</keyword>
<comment type="caution">
    <text evidence="1">The sequence shown here is derived from an EMBL/GenBank/DDBJ whole genome shotgun (WGS) entry which is preliminary data.</text>
</comment>
<evidence type="ECO:0000313" key="1">
    <source>
        <dbReference type="EMBL" id="NHN33350.1"/>
    </source>
</evidence>
<accession>A0ABX0JA75</accession>
<dbReference type="RefSeq" id="WP_166153646.1">
    <property type="nucleotide sequence ID" value="NZ_JAAOIW010000011.1"/>
</dbReference>
<dbReference type="Proteomes" id="UP001165962">
    <property type="component" value="Unassembled WGS sequence"/>
</dbReference>
<proteinExistence type="predicted"/>
<sequence length="173" mass="19406">MNIVFRLIVTFIVFVIFLRANTFDRIMITGELRAYSATINGCHDAAIPKEYDMAHGWVVFDETKGLLNFRHSLTQTLLLNTDLSPKANSIFASPVKIIGLFFIGDDKVPTDGSGNPIYPYDFQENVSYRGSTIVVKETLYGPSVLGLIEVAYKVEGEPVTLKKAVYRYKDKSI</sequence>
<name>A0ABX0JA75_9BACL</name>
<dbReference type="EMBL" id="JAAOIW010000011">
    <property type="protein sequence ID" value="NHN33350.1"/>
    <property type="molecule type" value="Genomic_DNA"/>
</dbReference>